<sequence length="583" mass="65727">MQALFSGLFLGGVDRLLPLMDQSFHVLGLVKQDCIELSWIKSVLCFAGFQKRESRDVLLERTTILEGFLKVNLITGKMSEISESKIPFRHRAGNICQIEHLVVWAEEGIEASQRHINWIRELYSYLTPYVSKDSREAYINYKDLDIVRVRSGGHDYEGLSYISHVPYVVIDLINLRSISIDVEKTTAWIQAGATIGELYHKIADTSGTLGFPAGVCPSVGVGGHFSGGGYGILLRKYGLAADHVVDAHLVDVKGRLLDRKSMGEDLFWAIRGGGGASFGVIVAWKVELVTVPSTVTVCSSRRSLKQNLTRLVHRWQFVADKFDEDLITGVFLSSVNASTGGNRTVIASFESVFLGGVDGVIPLMQKSFPELGLVEKECTETSWVRAVLHHARFPIEASLDVLLNRSPVTKRFYKAKSDYVREPMPEIAFEGIFELFNEKEGGNAEIMLVPYGGKMSEIPESAIPFPHRAGNIYKMSPVVYWYEEGSETAERRINWIRKLHSFLTPFVSKNPRASYINYRDIDIGANKIRGYTSYKQASIWGRKYFRNNFDRLVVVKTMVDPHNFFRNEQSIPSLSSWRKQKDD</sequence>
<gene>
    <name evidence="10" type="ORF">WN944_011954</name>
</gene>
<keyword evidence="7" id="KW-0560">Oxidoreductase</keyword>
<reference evidence="10 11" key="1">
    <citation type="submission" date="2024-05" db="EMBL/GenBank/DDBJ databases">
        <title>Haplotype-resolved chromosome-level genome assembly of Huyou (Citrus changshanensis).</title>
        <authorList>
            <person name="Miao C."/>
            <person name="Chen W."/>
            <person name="Wu Y."/>
            <person name="Wang L."/>
            <person name="Zhao S."/>
            <person name="Grierson D."/>
            <person name="Xu C."/>
            <person name="Chen K."/>
        </authorList>
    </citation>
    <scope>NUCLEOTIDE SEQUENCE [LARGE SCALE GENOMIC DNA]</scope>
    <source>
        <strain evidence="10">01-14</strain>
        <tissue evidence="10">Leaf</tissue>
    </source>
</reference>
<protein>
    <recommendedName>
        <fullName evidence="9">FAD-binding PCMH-type domain-containing protein</fullName>
    </recommendedName>
</protein>
<feature type="domain" description="FAD-binding PCMH-type" evidence="9">
    <location>
        <begin position="122"/>
        <end position="291"/>
    </location>
</feature>
<dbReference type="Gene3D" id="3.30.465.10">
    <property type="match status" value="1"/>
</dbReference>
<dbReference type="Pfam" id="PF08031">
    <property type="entry name" value="BBE"/>
    <property type="match status" value="1"/>
</dbReference>
<keyword evidence="3" id="KW-0285">Flavoprotein</keyword>
<evidence type="ECO:0000256" key="8">
    <source>
        <dbReference type="ARBA" id="ARBA00023180"/>
    </source>
</evidence>
<comment type="cofactor">
    <cofactor evidence="1">
        <name>FAD</name>
        <dbReference type="ChEBI" id="CHEBI:57692"/>
    </cofactor>
</comment>
<evidence type="ECO:0000256" key="3">
    <source>
        <dbReference type="ARBA" id="ARBA00022630"/>
    </source>
</evidence>
<evidence type="ECO:0000256" key="1">
    <source>
        <dbReference type="ARBA" id="ARBA00001974"/>
    </source>
</evidence>
<evidence type="ECO:0000256" key="4">
    <source>
        <dbReference type="ARBA" id="ARBA00022729"/>
    </source>
</evidence>
<dbReference type="AlphaFoldDB" id="A0AAP0QU58"/>
<dbReference type="PROSITE" id="PS51387">
    <property type="entry name" value="FAD_PCMH"/>
    <property type="match status" value="1"/>
</dbReference>
<dbReference type="Gene3D" id="3.30.43.10">
    <property type="entry name" value="Uridine Diphospho-n-acetylenolpyruvylglucosamine Reductase, domain 2"/>
    <property type="match status" value="1"/>
</dbReference>
<proteinExistence type="inferred from homology"/>
<keyword evidence="6" id="KW-0274">FAD</keyword>
<dbReference type="Proteomes" id="UP001428341">
    <property type="component" value="Unassembled WGS sequence"/>
</dbReference>
<keyword evidence="4" id="KW-0732">Signal</keyword>
<dbReference type="InterPro" id="IPR016169">
    <property type="entry name" value="FAD-bd_PCMH_sub2"/>
</dbReference>
<evidence type="ECO:0000313" key="11">
    <source>
        <dbReference type="Proteomes" id="UP001428341"/>
    </source>
</evidence>
<dbReference type="EMBL" id="JBCGBO010000002">
    <property type="protein sequence ID" value="KAK9223510.1"/>
    <property type="molecule type" value="Genomic_DNA"/>
</dbReference>
<dbReference type="InterPro" id="IPR016167">
    <property type="entry name" value="FAD-bd_PCMH_sub1"/>
</dbReference>
<dbReference type="Gene3D" id="3.40.462.20">
    <property type="match status" value="2"/>
</dbReference>
<keyword evidence="8" id="KW-0325">Glycoprotein</keyword>
<comment type="caution">
    <text evidence="10">The sequence shown here is derived from an EMBL/GenBank/DDBJ whole genome shotgun (WGS) entry which is preliminary data.</text>
</comment>
<evidence type="ECO:0000256" key="6">
    <source>
        <dbReference type="ARBA" id="ARBA00022827"/>
    </source>
</evidence>
<dbReference type="PANTHER" id="PTHR32448">
    <property type="entry name" value="OS08G0158400 PROTEIN"/>
    <property type="match status" value="1"/>
</dbReference>
<name>A0AAP0QU58_9ROSI</name>
<dbReference type="InterPro" id="IPR012951">
    <property type="entry name" value="BBE"/>
</dbReference>
<accession>A0AAP0QU58</accession>
<keyword evidence="5" id="KW-0547">Nucleotide-binding</keyword>
<dbReference type="GO" id="GO:0071949">
    <property type="term" value="F:FAD binding"/>
    <property type="evidence" value="ECO:0007669"/>
    <property type="project" value="InterPro"/>
</dbReference>
<keyword evidence="11" id="KW-1185">Reference proteome</keyword>
<evidence type="ECO:0000259" key="9">
    <source>
        <dbReference type="PROSITE" id="PS51387"/>
    </source>
</evidence>
<comment type="similarity">
    <text evidence="2">Belongs to the oxygen-dependent FAD-linked oxidoreductase family.</text>
</comment>
<organism evidence="10 11">
    <name type="scientific">Citrus x changshan-huyou</name>
    <dbReference type="NCBI Taxonomy" id="2935761"/>
    <lineage>
        <taxon>Eukaryota</taxon>
        <taxon>Viridiplantae</taxon>
        <taxon>Streptophyta</taxon>
        <taxon>Embryophyta</taxon>
        <taxon>Tracheophyta</taxon>
        <taxon>Spermatophyta</taxon>
        <taxon>Magnoliopsida</taxon>
        <taxon>eudicotyledons</taxon>
        <taxon>Gunneridae</taxon>
        <taxon>Pentapetalae</taxon>
        <taxon>rosids</taxon>
        <taxon>malvids</taxon>
        <taxon>Sapindales</taxon>
        <taxon>Rutaceae</taxon>
        <taxon>Aurantioideae</taxon>
        <taxon>Citrus</taxon>
    </lineage>
</organism>
<evidence type="ECO:0000313" key="10">
    <source>
        <dbReference type="EMBL" id="KAK9223510.1"/>
    </source>
</evidence>
<dbReference type="InterPro" id="IPR006094">
    <property type="entry name" value="Oxid_FAD_bind_N"/>
</dbReference>
<dbReference type="InterPro" id="IPR036318">
    <property type="entry name" value="FAD-bd_PCMH-like_sf"/>
</dbReference>
<evidence type="ECO:0000256" key="2">
    <source>
        <dbReference type="ARBA" id="ARBA00005466"/>
    </source>
</evidence>
<dbReference type="GO" id="GO:0016491">
    <property type="term" value="F:oxidoreductase activity"/>
    <property type="evidence" value="ECO:0007669"/>
    <property type="project" value="UniProtKB-KW"/>
</dbReference>
<evidence type="ECO:0000256" key="5">
    <source>
        <dbReference type="ARBA" id="ARBA00022741"/>
    </source>
</evidence>
<evidence type="ECO:0000256" key="7">
    <source>
        <dbReference type="ARBA" id="ARBA00023002"/>
    </source>
</evidence>
<dbReference type="Pfam" id="PF01565">
    <property type="entry name" value="FAD_binding_4"/>
    <property type="match status" value="1"/>
</dbReference>
<dbReference type="InterPro" id="IPR016166">
    <property type="entry name" value="FAD-bd_PCMH"/>
</dbReference>
<dbReference type="SUPFAM" id="SSF56176">
    <property type="entry name" value="FAD-binding/transporter-associated domain-like"/>
    <property type="match status" value="1"/>
</dbReference>